<dbReference type="InterPro" id="IPR000086">
    <property type="entry name" value="NUDIX_hydrolase_dom"/>
</dbReference>
<dbReference type="InterPro" id="IPR036390">
    <property type="entry name" value="WH_DNA-bd_sf"/>
</dbReference>
<dbReference type="Gene3D" id="1.10.10.10">
    <property type="entry name" value="Winged helix-like DNA-binding domain superfamily/Winged helix DNA-binding domain"/>
    <property type="match status" value="1"/>
</dbReference>
<dbReference type="SUPFAM" id="SSF46785">
    <property type="entry name" value="Winged helix' DNA-binding domain"/>
    <property type="match status" value="1"/>
</dbReference>
<dbReference type="Pfam" id="PF00293">
    <property type="entry name" value="NUDIX"/>
    <property type="match status" value="1"/>
</dbReference>
<proteinExistence type="predicted"/>
<comment type="caution">
    <text evidence="2">The sequence shown here is derived from an EMBL/GenBank/DDBJ whole genome shotgun (WGS) entry which is preliminary data.</text>
</comment>
<dbReference type="PROSITE" id="PS51462">
    <property type="entry name" value="NUDIX"/>
    <property type="match status" value="1"/>
</dbReference>
<dbReference type="OrthoDB" id="9786141at2"/>
<sequence length="234" mass="27253">MTRYTKQARLLLAVDCIIFGFDGKELKLLLIKRGMEPEKGKWSLMGGFVQHEEDSESAAARILKQLTGLEGVYLEQLHLFSDPDRDPAERTVSAAYFALINIHDYENQLNEDYRAEWFPIHEIPRLIFDHSEMVQMAKAKLQYKAAFHPILFELLPGKFTIPELQTLYEAIYDTTLDKRNFSRKVLSTGLLIKQKDKDKENSKKGAFYFKLDKKRYTAKFHAFLNFIPNPDNLK</sequence>
<gene>
    <name evidence="2" type="ORF">EDB95_5246</name>
</gene>
<evidence type="ECO:0000259" key="1">
    <source>
        <dbReference type="PROSITE" id="PS51462"/>
    </source>
</evidence>
<dbReference type="SUPFAM" id="SSF55811">
    <property type="entry name" value="Nudix"/>
    <property type="match status" value="1"/>
</dbReference>
<evidence type="ECO:0000313" key="2">
    <source>
        <dbReference type="EMBL" id="TDW97398.1"/>
    </source>
</evidence>
<feature type="domain" description="Nudix hydrolase" evidence="1">
    <location>
        <begin position="9"/>
        <end position="142"/>
    </location>
</feature>
<name>A0A4R8DIR4_9BACT</name>
<dbReference type="PANTHER" id="PTHR43736">
    <property type="entry name" value="ADP-RIBOSE PYROPHOSPHATASE"/>
    <property type="match status" value="1"/>
</dbReference>
<dbReference type="EMBL" id="SODV01000002">
    <property type="protein sequence ID" value="TDW97398.1"/>
    <property type="molecule type" value="Genomic_DNA"/>
</dbReference>
<evidence type="ECO:0000313" key="3">
    <source>
        <dbReference type="Proteomes" id="UP000294498"/>
    </source>
</evidence>
<dbReference type="Pfam" id="PF21906">
    <property type="entry name" value="WHD_NrtR"/>
    <property type="match status" value="1"/>
</dbReference>
<dbReference type="RefSeq" id="WP_133999565.1">
    <property type="nucleotide sequence ID" value="NZ_SODV01000002.1"/>
</dbReference>
<dbReference type="PANTHER" id="PTHR43736:SF4">
    <property type="entry name" value="SLR1690 PROTEIN"/>
    <property type="match status" value="1"/>
</dbReference>
<dbReference type="AlphaFoldDB" id="A0A4R8DIR4"/>
<dbReference type="CDD" id="cd18873">
    <property type="entry name" value="NUDIX_NadM_like"/>
    <property type="match status" value="1"/>
</dbReference>
<dbReference type="Proteomes" id="UP000294498">
    <property type="component" value="Unassembled WGS sequence"/>
</dbReference>
<dbReference type="Gene3D" id="3.90.79.10">
    <property type="entry name" value="Nucleoside Triphosphate Pyrophosphohydrolase"/>
    <property type="match status" value="1"/>
</dbReference>
<dbReference type="InterPro" id="IPR015797">
    <property type="entry name" value="NUDIX_hydrolase-like_dom_sf"/>
</dbReference>
<dbReference type="InterPro" id="IPR054105">
    <property type="entry name" value="WHD_NrtR"/>
</dbReference>
<dbReference type="InterPro" id="IPR036388">
    <property type="entry name" value="WH-like_DNA-bd_sf"/>
</dbReference>
<protein>
    <submittedName>
        <fullName evidence="2">ADP-ribose pyrophosphatase YjhB (NUDIX family)</fullName>
    </submittedName>
</protein>
<reference evidence="2 3" key="1">
    <citation type="submission" date="2019-03" db="EMBL/GenBank/DDBJ databases">
        <title>Genomic Encyclopedia of Type Strains, Phase IV (KMG-IV): sequencing the most valuable type-strain genomes for metagenomic binning, comparative biology and taxonomic classification.</title>
        <authorList>
            <person name="Goeker M."/>
        </authorList>
    </citation>
    <scope>NUCLEOTIDE SEQUENCE [LARGE SCALE GENOMIC DNA]</scope>
    <source>
        <strain evidence="2 3">DSM 100059</strain>
    </source>
</reference>
<organism evidence="2 3">
    <name type="scientific">Dinghuibacter silviterrae</name>
    <dbReference type="NCBI Taxonomy" id="1539049"/>
    <lineage>
        <taxon>Bacteria</taxon>
        <taxon>Pseudomonadati</taxon>
        <taxon>Bacteroidota</taxon>
        <taxon>Chitinophagia</taxon>
        <taxon>Chitinophagales</taxon>
        <taxon>Chitinophagaceae</taxon>
        <taxon>Dinghuibacter</taxon>
    </lineage>
</organism>
<accession>A0A4R8DIR4</accession>
<keyword evidence="3" id="KW-1185">Reference proteome</keyword>